<feature type="chain" id="PRO_5045306381" evidence="2">
    <location>
        <begin position="34"/>
        <end position="379"/>
    </location>
</feature>
<accession>A0ABY3RJV5</accession>
<feature type="region of interest" description="Disordered" evidence="1">
    <location>
        <begin position="190"/>
        <end position="217"/>
    </location>
</feature>
<organism evidence="3 4">
    <name type="scientific">Bradyrhizobium ontarionense</name>
    <dbReference type="NCBI Taxonomy" id="2898149"/>
    <lineage>
        <taxon>Bacteria</taxon>
        <taxon>Pseudomonadati</taxon>
        <taxon>Pseudomonadota</taxon>
        <taxon>Alphaproteobacteria</taxon>
        <taxon>Hyphomicrobiales</taxon>
        <taxon>Nitrobacteraceae</taxon>
        <taxon>Bradyrhizobium</taxon>
    </lineage>
</organism>
<protein>
    <submittedName>
        <fullName evidence="3">PT domain-containing protein</fullName>
    </submittedName>
</protein>
<gene>
    <name evidence="3" type="ORF">LQG66_16095</name>
</gene>
<keyword evidence="4" id="KW-1185">Reference proteome</keyword>
<feature type="signal peptide" evidence="2">
    <location>
        <begin position="1"/>
        <end position="33"/>
    </location>
</feature>
<evidence type="ECO:0000313" key="3">
    <source>
        <dbReference type="EMBL" id="UFZ07730.1"/>
    </source>
</evidence>
<reference evidence="3" key="1">
    <citation type="journal article" date="2024" name="Antonie Van Leeuwenhoek">
        <title>Bradyrhizobium ontarionense sp. nov., a novel bacterial symbiont isolated from Aeschynomene indica (Indian jointvetch), harbours photosynthesis, nitrogen fixation and nitrous oxide (N2O) reductase genes.</title>
        <authorList>
            <person name="Bromfield E.S.P."/>
            <person name="Cloutier S."/>
        </authorList>
    </citation>
    <scope>NUCLEOTIDE SEQUENCE</scope>
    <source>
        <strain evidence="3">A19</strain>
    </source>
</reference>
<name>A0ABY3RJV5_9BRAD</name>
<dbReference type="Proteomes" id="UP001431010">
    <property type="component" value="Chromosome"/>
</dbReference>
<evidence type="ECO:0000313" key="4">
    <source>
        <dbReference type="Proteomes" id="UP001431010"/>
    </source>
</evidence>
<evidence type="ECO:0000256" key="2">
    <source>
        <dbReference type="SAM" id="SignalP"/>
    </source>
</evidence>
<dbReference type="EMBL" id="CP088156">
    <property type="protein sequence ID" value="UFZ07730.1"/>
    <property type="molecule type" value="Genomic_DNA"/>
</dbReference>
<evidence type="ECO:0000256" key="1">
    <source>
        <dbReference type="SAM" id="MobiDB-lite"/>
    </source>
</evidence>
<dbReference type="RefSeq" id="WP_231327180.1">
    <property type="nucleotide sequence ID" value="NZ_CP088156.1"/>
</dbReference>
<sequence>MTVRRAILTTVLSMLALTVSSLSVPLLTVPAHAKGPFGAISAAGWSGGAYTDDKTGQFTSCIASASYQSGITFGVLATPTYSWALAFIHPGWSLSPGQKFPIVLSFDGKSTYNAEGAVWTANMVAVPMPNDSSLIKAFRAARTMSAFAQGNLFQFKLNGTAVLLPSLANCVRLINAGGLAAATNFTVQPSAAPAQRPTPPPTATASVQPSRPQGDSPELQLEAMQIASNFILKAALAHPSILGGGEKPVWLTSGGVAWKADNATGFVRIVPPERNVDGLEVTATIVGNDARDCKGKFISARNSELVDSAVVFRGMSSCEDSEKSDIAEYFIFPRKAGGFVLFSVVTPTRPVGSGGGQQLQTHEEANANFRKAAYTSIGK</sequence>
<proteinExistence type="predicted"/>
<keyword evidence="2" id="KW-0732">Signal</keyword>